<reference evidence="2" key="1">
    <citation type="submission" date="2015-11" db="EMBL/GenBank/DDBJ databases">
        <authorList>
            <person name="Zhang Y."/>
            <person name="Guo Z."/>
        </authorList>
    </citation>
    <scope>NUCLEOTIDE SEQUENCE</scope>
    <source>
        <strain evidence="2">BN30871</strain>
    </source>
</reference>
<evidence type="ECO:0000313" key="2">
    <source>
        <dbReference type="EMBL" id="CUV66178.1"/>
    </source>
</evidence>
<dbReference type="EMBL" id="FAXN01000069">
    <property type="protein sequence ID" value="CUV66178.1"/>
    <property type="molecule type" value="Genomic_DNA"/>
</dbReference>
<feature type="domain" description="Helix-turn-helix" evidence="1">
    <location>
        <begin position="12"/>
        <end position="61"/>
    </location>
</feature>
<dbReference type="Pfam" id="PF12728">
    <property type="entry name" value="HTH_17"/>
    <property type="match status" value="1"/>
</dbReference>
<dbReference type="InterPro" id="IPR041657">
    <property type="entry name" value="HTH_17"/>
</dbReference>
<accession>A0A0S4XPB8</accession>
<evidence type="ECO:0000259" key="1">
    <source>
        <dbReference type="Pfam" id="PF12728"/>
    </source>
</evidence>
<dbReference type="AlphaFoldDB" id="A0A0S4XPB8"/>
<gene>
    <name evidence="2" type="ORF">BN3087_660008</name>
</gene>
<proteinExistence type="predicted"/>
<name>A0A0S4XPB8_9BACT</name>
<organism evidence="2">
    <name type="scientific">Sulfurovum sp. enrichment culture clone C5</name>
    <dbReference type="NCBI Taxonomy" id="497650"/>
    <lineage>
        <taxon>Bacteria</taxon>
        <taxon>Pseudomonadati</taxon>
        <taxon>Campylobacterota</taxon>
        <taxon>Epsilonproteobacteria</taxon>
        <taxon>Campylobacterales</taxon>
        <taxon>Sulfurovaceae</taxon>
        <taxon>Sulfurovum</taxon>
        <taxon>environmental samples</taxon>
    </lineage>
</organism>
<sequence length="63" mass="7200">MSEHIITQQRGFLRPKEAALFLGVGLSTFWRYVKQNKIKTSKLTTGVTIVAIDELNRFANQSF</sequence>
<protein>
    <recommendedName>
        <fullName evidence="1">Helix-turn-helix domain-containing protein</fullName>
    </recommendedName>
</protein>